<dbReference type="RefSeq" id="WP_124762042.1">
    <property type="nucleotide sequence ID" value="NZ_JAFBDY010000001.1"/>
</dbReference>
<proteinExistence type="predicted"/>
<evidence type="ECO:0000313" key="2">
    <source>
        <dbReference type="Proteomes" id="UP000274033"/>
    </source>
</evidence>
<sequence>MRFLLFTILFFLVATVIKIDLTEGTVPLAAFSIEQKQCEDQYSLQKVTVQTTQGDTVQSLLAIYPSEVDISFPERLSYFYKLNPHLQNQSIVPGEYIEIPMFKKSSEICSN</sequence>
<dbReference type="AlphaFoldDB" id="A0A3N9UK73"/>
<organism evidence="1 2">
    <name type="scientific">Lysinibacillus composti</name>
    <dbReference type="NCBI Taxonomy" id="720633"/>
    <lineage>
        <taxon>Bacteria</taxon>
        <taxon>Bacillati</taxon>
        <taxon>Bacillota</taxon>
        <taxon>Bacilli</taxon>
        <taxon>Bacillales</taxon>
        <taxon>Bacillaceae</taxon>
        <taxon>Lysinibacillus</taxon>
    </lineage>
</organism>
<dbReference type="OrthoDB" id="2738952at2"/>
<keyword evidence="2" id="KW-1185">Reference proteome</keyword>
<gene>
    <name evidence="1" type="ORF">EBB45_01880</name>
</gene>
<name>A0A3N9UK73_9BACI</name>
<dbReference type="EMBL" id="RRCT01000001">
    <property type="protein sequence ID" value="RQW76321.1"/>
    <property type="molecule type" value="Genomic_DNA"/>
</dbReference>
<dbReference type="Proteomes" id="UP000274033">
    <property type="component" value="Unassembled WGS sequence"/>
</dbReference>
<protein>
    <submittedName>
        <fullName evidence="1">Uncharacterized protein</fullName>
    </submittedName>
</protein>
<comment type="caution">
    <text evidence="1">The sequence shown here is derived from an EMBL/GenBank/DDBJ whole genome shotgun (WGS) entry which is preliminary data.</text>
</comment>
<accession>A0A3N9UK73</accession>
<reference evidence="1 2" key="1">
    <citation type="journal article" date="2013" name="J. Microbiol.">
        <title>Lysinibacillus chungkukjangi sp. nov., isolated from Chungkukjang, Korean fermented soybean food.</title>
        <authorList>
            <person name="Kim S.J."/>
            <person name="Jang Y.H."/>
            <person name="Hamada M."/>
            <person name="Ahn J.H."/>
            <person name="Weon H.Y."/>
            <person name="Suzuki K."/>
            <person name="Whang K.S."/>
            <person name="Kwon S.W."/>
        </authorList>
    </citation>
    <scope>NUCLEOTIDE SEQUENCE [LARGE SCALE GENOMIC DNA]</scope>
    <source>
        <strain evidence="1 2">MCCC 1A12701</strain>
    </source>
</reference>
<evidence type="ECO:0000313" key="1">
    <source>
        <dbReference type="EMBL" id="RQW76321.1"/>
    </source>
</evidence>